<organism evidence="1 2">
    <name type="scientific">Cordylochernes scorpioides</name>
    <dbReference type="NCBI Taxonomy" id="51811"/>
    <lineage>
        <taxon>Eukaryota</taxon>
        <taxon>Metazoa</taxon>
        <taxon>Ecdysozoa</taxon>
        <taxon>Arthropoda</taxon>
        <taxon>Chelicerata</taxon>
        <taxon>Arachnida</taxon>
        <taxon>Pseudoscorpiones</taxon>
        <taxon>Cheliferoidea</taxon>
        <taxon>Chernetidae</taxon>
        <taxon>Cordylochernes</taxon>
    </lineage>
</organism>
<keyword evidence="2" id="KW-1185">Reference proteome</keyword>
<dbReference type="EMBL" id="CP092885">
    <property type="protein sequence ID" value="UYV83452.1"/>
    <property type="molecule type" value="Genomic_DNA"/>
</dbReference>
<proteinExistence type="predicted"/>
<gene>
    <name evidence="1" type="ORF">LAZ67_23001073</name>
</gene>
<name>A0ABY6LSW8_9ARAC</name>
<evidence type="ECO:0000313" key="1">
    <source>
        <dbReference type="EMBL" id="UYV83452.1"/>
    </source>
</evidence>
<accession>A0ABY6LSW8</accession>
<protein>
    <submittedName>
        <fullName evidence="1">Uncharacterized protein</fullName>
    </submittedName>
</protein>
<dbReference type="Proteomes" id="UP001235939">
    <property type="component" value="Chromosome 23"/>
</dbReference>
<reference evidence="1 2" key="1">
    <citation type="submission" date="2022-03" db="EMBL/GenBank/DDBJ databases">
        <title>A chromosomal length assembly of Cordylochernes scorpioides.</title>
        <authorList>
            <person name="Zeh D."/>
            <person name="Zeh J."/>
        </authorList>
    </citation>
    <scope>NUCLEOTIDE SEQUENCE [LARGE SCALE GENOMIC DNA]</scope>
    <source>
        <strain evidence="1">IN4F17</strain>
        <tissue evidence="1">Whole Body</tissue>
    </source>
</reference>
<sequence length="76" mass="8855">MNSCLRLKNYDAHVPNTYGAPKVHKPNCPLRPIVNNRPSPTYALAKWLAQQLKIYQYFNEKMKLLTPMNLKKILLT</sequence>
<evidence type="ECO:0000313" key="2">
    <source>
        <dbReference type="Proteomes" id="UP001235939"/>
    </source>
</evidence>